<keyword evidence="4" id="KW-0223">Dioxygenase</keyword>
<proteinExistence type="predicted"/>
<evidence type="ECO:0000313" key="9">
    <source>
        <dbReference type="EMBL" id="CAI5443818.1"/>
    </source>
</evidence>
<keyword evidence="3" id="KW-0847">Vitamin C</keyword>
<evidence type="ECO:0000313" key="10">
    <source>
        <dbReference type="Proteomes" id="UP001152747"/>
    </source>
</evidence>
<evidence type="ECO:0000259" key="8">
    <source>
        <dbReference type="PROSITE" id="PS51471"/>
    </source>
</evidence>
<evidence type="ECO:0000256" key="4">
    <source>
        <dbReference type="ARBA" id="ARBA00022964"/>
    </source>
</evidence>
<dbReference type="Proteomes" id="UP001152747">
    <property type="component" value="Unassembled WGS sequence"/>
</dbReference>
<dbReference type="InterPro" id="IPR005123">
    <property type="entry name" value="Oxoglu/Fe-dep_dioxygenase_dom"/>
</dbReference>
<dbReference type="GO" id="GO:0005783">
    <property type="term" value="C:endoplasmic reticulum"/>
    <property type="evidence" value="ECO:0007669"/>
    <property type="project" value="TreeGrafter"/>
</dbReference>
<comment type="cofactor">
    <cofactor evidence="1">
        <name>L-ascorbate</name>
        <dbReference type="ChEBI" id="CHEBI:38290"/>
    </cofactor>
</comment>
<evidence type="ECO:0000256" key="3">
    <source>
        <dbReference type="ARBA" id="ARBA00022896"/>
    </source>
</evidence>
<keyword evidence="2" id="KW-0479">Metal-binding</keyword>
<dbReference type="PANTHER" id="PTHR10869">
    <property type="entry name" value="PROLYL 4-HYDROXYLASE ALPHA SUBUNIT"/>
    <property type="match status" value="1"/>
</dbReference>
<dbReference type="InterPro" id="IPR006620">
    <property type="entry name" value="Pro_4_hyd_alph"/>
</dbReference>
<gene>
    <name evidence="9" type="ORF">CAMP_LOCUS6455</name>
</gene>
<name>A0A9P1IFW6_9PELO</name>
<sequence length="273" mass="31903">MKFALFVFVNFFLIVTSFEFYGQENWQKSYRELCDREEFETRNLYCLNQILLPKFINRRIEILSWQPALLRYHGFFDEQKVDHFLKIINNKTLVSQGITQNGKTIRNAKREANGSWIYWKDYPDLITSKEYIEKYLPEFNFTAAEPISSLSYHPGGHYYPHHDYLTRKSGEDWWMDNMRNRLATLIFVFQNAESGGGTVFPKIGLTVRAEPGDAFLWFSMRGDESLEDLSLHGGCPVYSGRKIIATIWIRAVNQPILSKILDGNRTISADLII</sequence>
<evidence type="ECO:0000256" key="5">
    <source>
        <dbReference type="ARBA" id="ARBA00023002"/>
    </source>
</evidence>
<accession>A0A9P1IFW6</accession>
<reference evidence="9" key="1">
    <citation type="submission" date="2022-11" db="EMBL/GenBank/DDBJ databases">
        <authorList>
            <person name="Kikuchi T."/>
        </authorList>
    </citation>
    <scope>NUCLEOTIDE SEQUENCE</scope>
    <source>
        <strain evidence="9">PS1010</strain>
    </source>
</reference>
<evidence type="ECO:0000256" key="7">
    <source>
        <dbReference type="SAM" id="SignalP"/>
    </source>
</evidence>
<evidence type="ECO:0000256" key="1">
    <source>
        <dbReference type="ARBA" id="ARBA00001961"/>
    </source>
</evidence>
<evidence type="ECO:0000256" key="6">
    <source>
        <dbReference type="ARBA" id="ARBA00023004"/>
    </source>
</evidence>
<organism evidence="9 10">
    <name type="scientific">Caenorhabditis angaria</name>
    <dbReference type="NCBI Taxonomy" id="860376"/>
    <lineage>
        <taxon>Eukaryota</taxon>
        <taxon>Metazoa</taxon>
        <taxon>Ecdysozoa</taxon>
        <taxon>Nematoda</taxon>
        <taxon>Chromadorea</taxon>
        <taxon>Rhabditida</taxon>
        <taxon>Rhabditina</taxon>
        <taxon>Rhabditomorpha</taxon>
        <taxon>Rhabditoidea</taxon>
        <taxon>Rhabditidae</taxon>
        <taxon>Peloderinae</taxon>
        <taxon>Caenorhabditis</taxon>
    </lineage>
</organism>
<keyword evidence="10" id="KW-1185">Reference proteome</keyword>
<evidence type="ECO:0000256" key="2">
    <source>
        <dbReference type="ARBA" id="ARBA00022723"/>
    </source>
</evidence>
<dbReference type="GO" id="GO:0005506">
    <property type="term" value="F:iron ion binding"/>
    <property type="evidence" value="ECO:0007669"/>
    <property type="project" value="InterPro"/>
</dbReference>
<feature type="signal peptide" evidence="7">
    <location>
        <begin position="1"/>
        <end position="17"/>
    </location>
</feature>
<dbReference type="FunFam" id="2.60.120.620:FF:000030">
    <property type="entry name" value="Proline HYdroxylase"/>
    <property type="match status" value="1"/>
</dbReference>
<dbReference type="Gene3D" id="2.60.120.620">
    <property type="entry name" value="q2cbj1_9rhob like domain"/>
    <property type="match status" value="1"/>
</dbReference>
<keyword evidence="6" id="KW-0408">Iron</keyword>
<dbReference type="PANTHER" id="PTHR10869:SF210">
    <property type="entry name" value="FE2OG DIOXYGENASE DOMAIN-CONTAINING PROTEIN"/>
    <property type="match status" value="1"/>
</dbReference>
<dbReference type="InterPro" id="IPR045054">
    <property type="entry name" value="P4HA-like"/>
</dbReference>
<dbReference type="GO" id="GO:0031418">
    <property type="term" value="F:L-ascorbic acid binding"/>
    <property type="evidence" value="ECO:0007669"/>
    <property type="project" value="UniProtKB-KW"/>
</dbReference>
<keyword evidence="7" id="KW-0732">Signal</keyword>
<dbReference type="AlphaFoldDB" id="A0A9P1IFW6"/>
<protein>
    <recommendedName>
        <fullName evidence="8">Fe2OG dioxygenase domain-containing protein</fullName>
    </recommendedName>
</protein>
<dbReference type="SMART" id="SM00702">
    <property type="entry name" value="P4Hc"/>
    <property type="match status" value="1"/>
</dbReference>
<dbReference type="PROSITE" id="PS51471">
    <property type="entry name" value="FE2OG_OXY"/>
    <property type="match status" value="1"/>
</dbReference>
<feature type="chain" id="PRO_5040116612" description="Fe2OG dioxygenase domain-containing protein" evidence="7">
    <location>
        <begin position="18"/>
        <end position="273"/>
    </location>
</feature>
<feature type="domain" description="Fe2OG dioxygenase" evidence="8">
    <location>
        <begin position="142"/>
        <end position="251"/>
    </location>
</feature>
<dbReference type="GO" id="GO:0004656">
    <property type="term" value="F:procollagen-proline 4-dioxygenase activity"/>
    <property type="evidence" value="ECO:0007669"/>
    <property type="project" value="TreeGrafter"/>
</dbReference>
<dbReference type="Pfam" id="PF13640">
    <property type="entry name" value="2OG-FeII_Oxy_3"/>
    <property type="match status" value="1"/>
</dbReference>
<dbReference type="InterPro" id="IPR044862">
    <property type="entry name" value="Pro_4_hyd_alph_FE2OG_OXY"/>
</dbReference>
<dbReference type="OrthoDB" id="420380at2759"/>
<keyword evidence="5" id="KW-0560">Oxidoreductase</keyword>
<dbReference type="EMBL" id="CANHGI010000002">
    <property type="protein sequence ID" value="CAI5443818.1"/>
    <property type="molecule type" value="Genomic_DNA"/>
</dbReference>
<comment type="caution">
    <text evidence="9">The sequence shown here is derived from an EMBL/GenBank/DDBJ whole genome shotgun (WGS) entry which is preliminary data.</text>
</comment>